<evidence type="ECO:0000256" key="1">
    <source>
        <dbReference type="SAM" id="SignalP"/>
    </source>
</evidence>
<dbReference type="AlphaFoldDB" id="A0A562KTV0"/>
<proteinExistence type="predicted"/>
<evidence type="ECO:0008006" key="4">
    <source>
        <dbReference type="Google" id="ProtNLM"/>
    </source>
</evidence>
<sequence length="152" mass="16171">MGHILCTAIIFLAIGTASAAEPSLVSDQELSLGGIALGDTEVAVLHKLGQPRRATDTGDFLNIRMEYPGLTVWLGEGRRVGEVLSTSKQHCTPAGVCPGTPFAQAKEKYGPPLVANREDGTFMEYPSSQSACWLQIAVSKGIVRSVRAECQP</sequence>
<dbReference type="OrthoDB" id="5959707at2"/>
<protein>
    <recommendedName>
        <fullName evidence="4">Secreted protein</fullName>
    </recommendedName>
</protein>
<reference evidence="2 3" key="1">
    <citation type="journal article" date="2015" name="Stand. Genomic Sci.">
        <title>Genomic Encyclopedia of Bacterial and Archaeal Type Strains, Phase III: the genomes of soil and plant-associated and newly described type strains.</title>
        <authorList>
            <person name="Whitman W.B."/>
            <person name="Woyke T."/>
            <person name="Klenk H.P."/>
            <person name="Zhou Y."/>
            <person name="Lilburn T.G."/>
            <person name="Beck B.J."/>
            <person name="De Vos P."/>
            <person name="Vandamme P."/>
            <person name="Eisen J.A."/>
            <person name="Garrity G."/>
            <person name="Hugenholtz P."/>
            <person name="Kyrpides N.C."/>
        </authorList>
    </citation>
    <scope>NUCLEOTIDE SEQUENCE [LARGE SCALE GENOMIC DNA]</scope>
    <source>
        <strain evidence="2 3">CGMCC 1.10821</strain>
    </source>
</reference>
<comment type="caution">
    <text evidence="2">The sequence shown here is derived from an EMBL/GenBank/DDBJ whole genome shotgun (WGS) entry which is preliminary data.</text>
</comment>
<dbReference type="Proteomes" id="UP000315167">
    <property type="component" value="Unassembled WGS sequence"/>
</dbReference>
<accession>A0A562KTV0</accession>
<name>A0A562KTV0_9GAMM</name>
<feature type="chain" id="PRO_5022143009" description="Secreted protein" evidence="1">
    <location>
        <begin position="20"/>
        <end position="152"/>
    </location>
</feature>
<dbReference type="EMBL" id="VLKN01000020">
    <property type="protein sequence ID" value="TWH98766.1"/>
    <property type="molecule type" value="Genomic_DNA"/>
</dbReference>
<keyword evidence="3" id="KW-1185">Reference proteome</keyword>
<feature type="signal peptide" evidence="1">
    <location>
        <begin position="1"/>
        <end position="19"/>
    </location>
</feature>
<evidence type="ECO:0000313" key="2">
    <source>
        <dbReference type="EMBL" id="TWH98766.1"/>
    </source>
</evidence>
<gene>
    <name evidence="2" type="ORF">IP90_03279</name>
</gene>
<dbReference type="RefSeq" id="WP_144900761.1">
    <property type="nucleotide sequence ID" value="NZ_VLKN01000020.1"/>
</dbReference>
<keyword evidence="1" id="KW-0732">Signal</keyword>
<organism evidence="2 3">
    <name type="scientific">Luteimonas cucumeris</name>
    <dbReference type="NCBI Taxonomy" id="985012"/>
    <lineage>
        <taxon>Bacteria</taxon>
        <taxon>Pseudomonadati</taxon>
        <taxon>Pseudomonadota</taxon>
        <taxon>Gammaproteobacteria</taxon>
        <taxon>Lysobacterales</taxon>
        <taxon>Lysobacteraceae</taxon>
        <taxon>Luteimonas</taxon>
    </lineage>
</organism>
<evidence type="ECO:0000313" key="3">
    <source>
        <dbReference type="Proteomes" id="UP000315167"/>
    </source>
</evidence>